<dbReference type="InterPro" id="IPR003770">
    <property type="entry name" value="MLTG-like"/>
</dbReference>
<keyword evidence="4 7" id="KW-0472">Membrane</keyword>
<comment type="function">
    <text evidence="7">Functions as a peptidoglycan terminase that cleaves nascent peptidoglycan strands endolytically to terminate their elongation.</text>
</comment>
<feature type="site" description="Important for catalytic activity" evidence="7">
    <location>
        <position position="220"/>
    </location>
</feature>
<proteinExistence type="inferred from homology"/>
<keyword evidence="1 7" id="KW-1003">Cell membrane</keyword>
<dbReference type="AlphaFoldDB" id="A0A069D366"/>
<evidence type="ECO:0000256" key="4">
    <source>
        <dbReference type="ARBA" id="ARBA00023136"/>
    </source>
</evidence>
<reference evidence="8 9" key="1">
    <citation type="journal article" date="2015" name="Microbes Environ.">
        <title>Distribution and evolution of nitrogen fixation genes in the phylum bacteroidetes.</title>
        <authorList>
            <person name="Inoue J."/>
            <person name="Oshima K."/>
            <person name="Suda W."/>
            <person name="Sakamoto M."/>
            <person name="Iino T."/>
            <person name="Noda S."/>
            <person name="Hongoh Y."/>
            <person name="Hattori M."/>
            <person name="Ohkuma M."/>
        </authorList>
    </citation>
    <scope>NUCLEOTIDE SEQUENCE [LARGE SCALE GENOMIC DNA]</scope>
    <source>
        <strain evidence="8 9">JCM 15093</strain>
    </source>
</reference>
<evidence type="ECO:0000256" key="7">
    <source>
        <dbReference type="HAMAP-Rule" id="MF_02065"/>
    </source>
</evidence>
<dbReference type="RefSeq" id="WP_024996681.1">
    <property type="nucleotide sequence ID" value="NZ_ATZI01000008.1"/>
</dbReference>
<dbReference type="GO" id="GO:0008932">
    <property type="term" value="F:lytic endotransglycosylase activity"/>
    <property type="evidence" value="ECO:0007669"/>
    <property type="project" value="UniProtKB-UniRule"/>
</dbReference>
<keyword evidence="9" id="KW-1185">Reference proteome</keyword>
<name>A0A069D366_9BACE</name>
<evidence type="ECO:0000256" key="3">
    <source>
        <dbReference type="ARBA" id="ARBA00022989"/>
    </source>
</evidence>
<keyword evidence="2 7" id="KW-0812">Transmembrane</keyword>
<accession>A0A069D366</accession>
<comment type="subcellular location">
    <subcellularLocation>
        <location evidence="7">Cell membrane</location>
        <topology evidence="7">Single-pass membrane protein</topology>
    </subcellularLocation>
</comment>
<dbReference type="EC" id="4.2.2.29" evidence="7"/>
<comment type="similarity">
    <text evidence="7">Belongs to the transglycosylase MltG family.</text>
</comment>
<keyword evidence="6 7" id="KW-0961">Cell wall biogenesis/degradation</keyword>
<dbReference type="EMBL" id="BAJS01000011">
    <property type="protein sequence ID" value="GAK36872.1"/>
    <property type="molecule type" value="Genomic_DNA"/>
</dbReference>
<dbReference type="PANTHER" id="PTHR30518">
    <property type="entry name" value="ENDOLYTIC MUREIN TRANSGLYCOSYLASE"/>
    <property type="match status" value="1"/>
</dbReference>
<organism evidence="8 9">
    <name type="scientific">Bacteroides graminisolvens DSM 19988 = JCM 15093</name>
    <dbReference type="NCBI Taxonomy" id="1121097"/>
    <lineage>
        <taxon>Bacteria</taxon>
        <taxon>Pseudomonadati</taxon>
        <taxon>Bacteroidota</taxon>
        <taxon>Bacteroidia</taxon>
        <taxon>Bacteroidales</taxon>
        <taxon>Bacteroidaceae</taxon>
        <taxon>Bacteroides</taxon>
    </lineage>
</organism>
<evidence type="ECO:0000256" key="6">
    <source>
        <dbReference type="ARBA" id="ARBA00023316"/>
    </source>
</evidence>
<comment type="caution">
    <text evidence="8">The sequence shown here is derived from an EMBL/GenBank/DDBJ whole genome shotgun (WGS) entry which is preliminary data.</text>
</comment>
<dbReference type="PANTHER" id="PTHR30518:SF2">
    <property type="entry name" value="ENDOLYTIC MUREIN TRANSGLYCOSYLASE"/>
    <property type="match status" value="1"/>
</dbReference>
<dbReference type="Proteomes" id="UP000027601">
    <property type="component" value="Unassembled WGS sequence"/>
</dbReference>
<dbReference type="HAMAP" id="MF_02065">
    <property type="entry name" value="MltG"/>
    <property type="match status" value="1"/>
</dbReference>
<dbReference type="GO" id="GO:0071555">
    <property type="term" value="P:cell wall organization"/>
    <property type="evidence" value="ECO:0007669"/>
    <property type="project" value="UniProtKB-KW"/>
</dbReference>
<evidence type="ECO:0000256" key="2">
    <source>
        <dbReference type="ARBA" id="ARBA00022692"/>
    </source>
</evidence>
<keyword evidence="3 7" id="KW-1133">Transmembrane helix</keyword>
<dbReference type="CDD" id="cd08010">
    <property type="entry name" value="MltG_like"/>
    <property type="match status" value="1"/>
</dbReference>
<protein>
    <recommendedName>
        <fullName evidence="7">Endolytic murein transglycosylase</fullName>
        <ecNumber evidence="7">4.2.2.29</ecNumber>
    </recommendedName>
    <alternativeName>
        <fullName evidence="7">Peptidoglycan lytic transglycosylase</fullName>
    </alternativeName>
    <alternativeName>
        <fullName evidence="7">Peptidoglycan polymerization terminase</fullName>
    </alternativeName>
</protein>
<evidence type="ECO:0000256" key="1">
    <source>
        <dbReference type="ARBA" id="ARBA00022475"/>
    </source>
</evidence>
<dbReference type="Pfam" id="PF02618">
    <property type="entry name" value="YceG"/>
    <property type="match status" value="1"/>
</dbReference>
<feature type="transmembrane region" description="Helical" evidence="7">
    <location>
        <begin position="9"/>
        <end position="31"/>
    </location>
</feature>
<sequence>MTSRKNKKLLIGISLGVLCSLCALGTIYYYLLYPQFKPSDKVYVYIDKDDNTDSVFNKVIAAGNPGNFQGFRLLAKYQNFSEHIHTGRYLINPGDNIYRVYKRLARGHQEPMNLTIGNQRTKEKLAGYLGKQLMIDSAEIAKQLLDSAFCAQLGYKEETVICLFIPDTYQIYWDISLDKFFKRMQKEHSRFWNSERLAKAKSIGFTPEEVVTIASIVEEETNNNAEKPMVAGLYINRLHASMPLQADPTIKFALQDFGLRRIMNNHLNINSPYNTYRNIGLPPGPIRIPSVKGIDSVLNYTRHDYIYMCAKEDFSGTHNFAANYAEHMANARKYWQALNQRNIYK</sequence>
<evidence type="ECO:0000256" key="5">
    <source>
        <dbReference type="ARBA" id="ARBA00023239"/>
    </source>
</evidence>
<dbReference type="STRING" id="1121097.GCA_000428125_02190"/>
<gene>
    <name evidence="7" type="primary">mltG</name>
    <name evidence="8" type="ORF">JCM15093_2074</name>
</gene>
<dbReference type="OrthoDB" id="9814591at2"/>
<comment type="catalytic activity">
    <reaction evidence="7">
        <text>a peptidoglycan chain = a peptidoglycan chain with N-acetyl-1,6-anhydromuramyl-[peptide] at the reducing end + a peptidoglycan chain with N-acetylglucosamine at the non-reducing end.</text>
        <dbReference type="EC" id="4.2.2.29"/>
    </reaction>
</comment>
<keyword evidence="5 7" id="KW-0456">Lyase</keyword>
<dbReference type="NCBIfam" id="TIGR00247">
    <property type="entry name" value="endolytic transglycosylase MltG"/>
    <property type="match status" value="1"/>
</dbReference>
<dbReference type="Gene3D" id="3.30.160.60">
    <property type="entry name" value="Classic Zinc Finger"/>
    <property type="match status" value="1"/>
</dbReference>
<dbReference type="GO" id="GO:0009252">
    <property type="term" value="P:peptidoglycan biosynthetic process"/>
    <property type="evidence" value="ECO:0007669"/>
    <property type="project" value="UniProtKB-UniRule"/>
</dbReference>
<dbReference type="GO" id="GO:0005886">
    <property type="term" value="C:plasma membrane"/>
    <property type="evidence" value="ECO:0007669"/>
    <property type="project" value="UniProtKB-SubCell"/>
</dbReference>
<dbReference type="eggNOG" id="COG1559">
    <property type="taxonomic scope" value="Bacteria"/>
</dbReference>
<evidence type="ECO:0000313" key="9">
    <source>
        <dbReference type="Proteomes" id="UP000027601"/>
    </source>
</evidence>
<evidence type="ECO:0000313" key="8">
    <source>
        <dbReference type="EMBL" id="GAK36872.1"/>
    </source>
</evidence>